<dbReference type="AlphaFoldDB" id="A0A2P5CV89"/>
<dbReference type="CDD" id="cd15800">
    <property type="entry name" value="PMEI-like_2"/>
    <property type="match status" value="1"/>
</dbReference>
<proteinExistence type="inferred from homology"/>
<evidence type="ECO:0000256" key="1">
    <source>
        <dbReference type="ARBA" id="ARBA00022729"/>
    </source>
</evidence>
<dbReference type="InterPro" id="IPR051955">
    <property type="entry name" value="PME_Inhibitor"/>
</dbReference>
<comment type="similarity">
    <text evidence="2">Belongs to the PMEI family.</text>
</comment>
<gene>
    <name evidence="6" type="ORF">PanWU01x14_121440</name>
</gene>
<dbReference type="OrthoDB" id="770764at2759"/>
<dbReference type="InterPro" id="IPR035513">
    <property type="entry name" value="Invertase/methylesterase_inhib"/>
</dbReference>
<dbReference type="SMART" id="SM00856">
    <property type="entry name" value="PMEI"/>
    <property type="match status" value="1"/>
</dbReference>
<dbReference type="Proteomes" id="UP000237105">
    <property type="component" value="Unassembled WGS sequence"/>
</dbReference>
<feature type="domain" description="Pectinesterase inhibitor" evidence="5">
    <location>
        <begin position="132"/>
        <end position="273"/>
    </location>
</feature>
<name>A0A2P5CV89_PARAD</name>
<dbReference type="Pfam" id="PF04043">
    <property type="entry name" value="PMEI"/>
    <property type="match status" value="1"/>
</dbReference>
<dbReference type="PANTHER" id="PTHR31080:SF68">
    <property type="entry name" value="PLANT INVERTASE_PECTIN METHYLESTERASE INHIBITOR SUPERFAMILY PROTEIN"/>
    <property type="match status" value="1"/>
</dbReference>
<feature type="region of interest" description="Disordered" evidence="3">
    <location>
        <begin position="37"/>
        <end position="103"/>
    </location>
</feature>
<dbReference type="EMBL" id="JXTB01000092">
    <property type="protein sequence ID" value="PON64967.1"/>
    <property type="molecule type" value="Genomic_DNA"/>
</dbReference>
<feature type="compositionally biased region" description="Low complexity" evidence="3">
    <location>
        <begin position="84"/>
        <end position="98"/>
    </location>
</feature>
<dbReference type="Gene3D" id="1.20.140.40">
    <property type="entry name" value="Invertase/pectin methylesterase inhibitor family protein"/>
    <property type="match status" value="1"/>
</dbReference>
<dbReference type="InterPro" id="IPR006501">
    <property type="entry name" value="Pectinesterase_inhib_dom"/>
</dbReference>
<dbReference type="STRING" id="3476.A0A2P5CV89"/>
<dbReference type="PANTHER" id="PTHR31080">
    <property type="entry name" value="PECTINESTERASE INHIBITOR-LIKE"/>
    <property type="match status" value="1"/>
</dbReference>
<evidence type="ECO:0000256" key="3">
    <source>
        <dbReference type="SAM" id="MobiDB-lite"/>
    </source>
</evidence>
<dbReference type="GO" id="GO:0004857">
    <property type="term" value="F:enzyme inhibitor activity"/>
    <property type="evidence" value="ECO:0007669"/>
    <property type="project" value="InterPro"/>
</dbReference>
<sequence>MELNHGGRAPHLFLFLFFSSSLVLFDPTSAICVPRNYSSQSHPQLPTPPSPVSLHRSQTPPPPPPASHISAPAPTIKPPPENPSPAAKTPSTSPSTTALIPNGDTNVVQLDGLKGSLFSRPFLPFPVQPLTNPNPGLKKLCDSTDYPSLCVSSLTPFMSQKVDAVSLLIPAINAATQHAKLSLAAASKLATAPGASEGLVAALGSCKESYNDALVNLQSAAEAAASGDVGTVNSMVSAVVTDSENCEDAFEEESPLFDYDDKLRKMASNCLAIASLVN</sequence>
<accession>A0A2P5CV89</accession>
<keyword evidence="7" id="KW-1185">Reference proteome</keyword>
<dbReference type="SUPFAM" id="SSF101148">
    <property type="entry name" value="Plant invertase/pectin methylesterase inhibitor"/>
    <property type="match status" value="1"/>
</dbReference>
<feature type="signal peptide" evidence="4">
    <location>
        <begin position="1"/>
        <end position="30"/>
    </location>
</feature>
<keyword evidence="1 4" id="KW-0732">Signal</keyword>
<protein>
    <submittedName>
        <fullName evidence="6">Pectinesterase inhibitor domain containing protein</fullName>
    </submittedName>
</protein>
<evidence type="ECO:0000313" key="6">
    <source>
        <dbReference type="EMBL" id="PON64967.1"/>
    </source>
</evidence>
<feature type="chain" id="PRO_5015154261" evidence="4">
    <location>
        <begin position="31"/>
        <end position="278"/>
    </location>
</feature>
<comment type="caution">
    <text evidence="6">The sequence shown here is derived from an EMBL/GenBank/DDBJ whole genome shotgun (WGS) entry which is preliminary data.</text>
</comment>
<organism evidence="6 7">
    <name type="scientific">Parasponia andersonii</name>
    <name type="common">Sponia andersonii</name>
    <dbReference type="NCBI Taxonomy" id="3476"/>
    <lineage>
        <taxon>Eukaryota</taxon>
        <taxon>Viridiplantae</taxon>
        <taxon>Streptophyta</taxon>
        <taxon>Embryophyta</taxon>
        <taxon>Tracheophyta</taxon>
        <taxon>Spermatophyta</taxon>
        <taxon>Magnoliopsida</taxon>
        <taxon>eudicotyledons</taxon>
        <taxon>Gunneridae</taxon>
        <taxon>Pentapetalae</taxon>
        <taxon>rosids</taxon>
        <taxon>fabids</taxon>
        <taxon>Rosales</taxon>
        <taxon>Cannabaceae</taxon>
        <taxon>Parasponia</taxon>
    </lineage>
</organism>
<evidence type="ECO:0000256" key="2">
    <source>
        <dbReference type="ARBA" id="ARBA00038471"/>
    </source>
</evidence>
<reference evidence="7" key="1">
    <citation type="submission" date="2016-06" db="EMBL/GenBank/DDBJ databases">
        <title>Parallel loss of symbiosis genes in relatives of nitrogen-fixing non-legume Parasponia.</title>
        <authorList>
            <person name="Van Velzen R."/>
            <person name="Holmer R."/>
            <person name="Bu F."/>
            <person name="Rutten L."/>
            <person name="Van Zeijl A."/>
            <person name="Liu W."/>
            <person name="Santuari L."/>
            <person name="Cao Q."/>
            <person name="Sharma T."/>
            <person name="Shen D."/>
            <person name="Roswanjaya Y."/>
            <person name="Wardhani T."/>
            <person name="Kalhor M.S."/>
            <person name="Jansen J."/>
            <person name="Van den Hoogen J."/>
            <person name="Gungor B."/>
            <person name="Hartog M."/>
            <person name="Hontelez J."/>
            <person name="Verver J."/>
            <person name="Yang W.-C."/>
            <person name="Schijlen E."/>
            <person name="Repin R."/>
            <person name="Schilthuizen M."/>
            <person name="Schranz E."/>
            <person name="Heidstra R."/>
            <person name="Miyata K."/>
            <person name="Fedorova E."/>
            <person name="Kohlen W."/>
            <person name="Bisseling T."/>
            <person name="Smit S."/>
            <person name="Geurts R."/>
        </authorList>
    </citation>
    <scope>NUCLEOTIDE SEQUENCE [LARGE SCALE GENOMIC DNA]</scope>
    <source>
        <strain evidence="7">cv. WU1-14</strain>
    </source>
</reference>
<evidence type="ECO:0000313" key="7">
    <source>
        <dbReference type="Proteomes" id="UP000237105"/>
    </source>
</evidence>
<dbReference type="NCBIfam" id="TIGR01614">
    <property type="entry name" value="PME_inhib"/>
    <property type="match status" value="1"/>
</dbReference>
<evidence type="ECO:0000259" key="5">
    <source>
        <dbReference type="SMART" id="SM00856"/>
    </source>
</evidence>
<evidence type="ECO:0000256" key="4">
    <source>
        <dbReference type="SAM" id="SignalP"/>
    </source>
</evidence>